<dbReference type="AlphaFoldDB" id="A0A7M7GD90"/>
<reference evidence="1" key="1">
    <citation type="submission" date="2021-01" db="UniProtKB">
        <authorList>
            <consortium name="EnsemblMetazoa"/>
        </authorList>
    </citation>
    <scope>IDENTIFICATION</scope>
</reference>
<sequence>MGSDEVELARVRLSDILAKARKLELPAQELLASRPARKLLARTSGALGRCALRLGMLVLVLAGIYVYARWPTQEVETVRTVLRRTCGSEDIADRVAALVQSSSSTAQDDC</sequence>
<dbReference type="InParanoid" id="A0A7M7GD90"/>
<name>A0A7M7GD90_NASVI</name>
<dbReference type="GeneID" id="100679474"/>
<dbReference type="OrthoDB" id="7674144at2759"/>
<organism evidence="1 2">
    <name type="scientific">Nasonia vitripennis</name>
    <name type="common">Parasitic wasp</name>
    <dbReference type="NCBI Taxonomy" id="7425"/>
    <lineage>
        <taxon>Eukaryota</taxon>
        <taxon>Metazoa</taxon>
        <taxon>Ecdysozoa</taxon>
        <taxon>Arthropoda</taxon>
        <taxon>Hexapoda</taxon>
        <taxon>Insecta</taxon>
        <taxon>Pterygota</taxon>
        <taxon>Neoptera</taxon>
        <taxon>Endopterygota</taxon>
        <taxon>Hymenoptera</taxon>
        <taxon>Apocrita</taxon>
        <taxon>Proctotrupomorpha</taxon>
        <taxon>Chalcidoidea</taxon>
        <taxon>Pteromalidae</taxon>
        <taxon>Pteromalinae</taxon>
        <taxon>Nasonia</taxon>
    </lineage>
</organism>
<evidence type="ECO:0000313" key="2">
    <source>
        <dbReference type="Proteomes" id="UP000002358"/>
    </source>
</evidence>
<dbReference type="KEGG" id="nvi:100679474"/>
<proteinExistence type="predicted"/>
<dbReference type="Proteomes" id="UP000002358">
    <property type="component" value="Chromosome 2"/>
</dbReference>
<protein>
    <submittedName>
        <fullName evidence="1">Uncharacterized protein</fullName>
    </submittedName>
</protein>
<evidence type="ECO:0000313" key="1">
    <source>
        <dbReference type="EnsemblMetazoa" id="XP_003424112"/>
    </source>
</evidence>
<accession>A0A7M7GD90</accession>
<keyword evidence="2" id="KW-1185">Reference proteome</keyword>
<dbReference type="EnsemblMetazoa" id="XM_003424064">
    <property type="protein sequence ID" value="XP_003424112"/>
    <property type="gene ID" value="LOC100679474"/>
</dbReference>
<dbReference type="SMR" id="A0A7M7GD90"/>
<dbReference type="RefSeq" id="XP_003424112.1">
    <property type="nucleotide sequence ID" value="XM_003424064.4"/>
</dbReference>